<comment type="subcellular location">
    <subcellularLocation>
        <location evidence="1">Cell membrane</location>
        <topology evidence="1">Multi-pass membrane protein</topology>
    </subcellularLocation>
</comment>
<keyword evidence="2" id="KW-1003">Cell membrane</keyword>
<keyword evidence="9" id="KW-1185">Reference proteome</keyword>
<dbReference type="VEuPathDB" id="VectorBase:ASTE004650"/>
<evidence type="ECO:0000256" key="6">
    <source>
        <dbReference type="ARBA" id="ARBA00023170"/>
    </source>
</evidence>
<proteinExistence type="predicted"/>
<evidence type="ECO:0000256" key="1">
    <source>
        <dbReference type="ARBA" id="ARBA00004651"/>
    </source>
</evidence>
<reference evidence="8" key="2">
    <citation type="submission" date="2020-05" db="UniProtKB">
        <authorList>
            <consortium name="EnsemblMetazoa"/>
        </authorList>
    </citation>
    <scope>IDENTIFICATION</scope>
    <source>
        <strain evidence="8">Indian</strain>
    </source>
</reference>
<reference evidence="9" key="1">
    <citation type="journal article" date="2014" name="Genome Biol.">
        <title>Genome analysis of a major urban malaria vector mosquito, Anopheles stephensi.</title>
        <authorList>
            <person name="Jiang X."/>
            <person name="Peery A."/>
            <person name="Hall A.B."/>
            <person name="Sharma A."/>
            <person name="Chen X.G."/>
            <person name="Waterhouse R.M."/>
            <person name="Komissarov A."/>
            <person name="Riehle M.M."/>
            <person name="Shouche Y."/>
            <person name="Sharakhova M.V."/>
            <person name="Lawson D."/>
            <person name="Pakpour N."/>
            <person name="Arensburger P."/>
            <person name="Davidson V.L."/>
            <person name="Eiglmeier K."/>
            <person name="Emrich S."/>
            <person name="George P."/>
            <person name="Kennedy R.C."/>
            <person name="Mane S.P."/>
            <person name="Maslen G."/>
            <person name="Oringanje C."/>
            <person name="Qi Y."/>
            <person name="Settlage R."/>
            <person name="Tojo M."/>
            <person name="Tubio J.M."/>
            <person name="Unger M.F."/>
            <person name="Wang B."/>
            <person name="Vernick K.D."/>
            <person name="Ribeiro J.M."/>
            <person name="James A.A."/>
            <person name="Michel K."/>
            <person name="Riehle M.A."/>
            <person name="Luckhart S."/>
            <person name="Sharakhov I.V."/>
            <person name="Tu Z."/>
        </authorList>
    </citation>
    <scope>NUCLEOTIDE SEQUENCE [LARGE SCALE GENOMIC DNA]</scope>
    <source>
        <strain evidence="9">Indian</strain>
    </source>
</reference>
<dbReference type="EnsemblMetazoa" id="ASTEI09556-RA">
    <property type="protein sequence ID" value="ASTEI09556-PA"/>
    <property type="gene ID" value="ASTEI09556"/>
</dbReference>
<dbReference type="InterPro" id="IPR052192">
    <property type="entry name" value="Insect_Ionotropic_Sensory_Rcpt"/>
</dbReference>
<evidence type="ECO:0000256" key="5">
    <source>
        <dbReference type="ARBA" id="ARBA00023136"/>
    </source>
</evidence>
<name>A0A182YM70_ANOST</name>
<evidence type="ECO:0008006" key="10">
    <source>
        <dbReference type="Google" id="ProtNLM"/>
    </source>
</evidence>
<dbReference type="AlphaFoldDB" id="A0A182YM70"/>
<evidence type="ECO:0000256" key="4">
    <source>
        <dbReference type="ARBA" id="ARBA00022989"/>
    </source>
</evidence>
<evidence type="ECO:0000313" key="8">
    <source>
        <dbReference type="EnsemblMetazoa" id="ASTEI09556-PA"/>
    </source>
</evidence>
<keyword evidence="3" id="KW-0812">Transmembrane</keyword>
<keyword evidence="6" id="KW-0675">Receptor</keyword>
<dbReference type="Proteomes" id="UP000076408">
    <property type="component" value="Unassembled WGS sequence"/>
</dbReference>
<evidence type="ECO:0000313" key="9">
    <source>
        <dbReference type="Proteomes" id="UP000076408"/>
    </source>
</evidence>
<keyword evidence="7" id="KW-0325">Glycoprotein</keyword>
<evidence type="ECO:0000256" key="3">
    <source>
        <dbReference type="ARBA" id="ARBA00022692"/>
    </source>
</evidence>
<dbReference type="GO" id="GO:0005886">
    <property type="term" value="C:plasma membrane"/>
    <property type="evidence" value="ECO:0007669"/>
    <property type="project" value="UniProtKB-SubCell"/>
</dbReference>
<keyword evidence="4" id="KW-1133">Transmembrane helix</keyword>
<accession>A0A182YM70</accession>
<keyword evidence="5" id="KW-0472">Membrane</keyword>
<evidence type="ECO:0000256" key="2">
    <source>
        <dbReference type="ARBA" id="ARBA00022475"/>
    </source>
</evidence>
<dbReference type="STRING" id="30069.A0A182YM70"/>
<dbReference type="VEuPathDB" id="VectorBase:ASTEI20_041192"/>
<sequence length="432" mass="50255">MQDKLAYYLSANYMSLMQVKQRGEYTSPLQDPSLAIIILGNNTIAYSYWLARIPFEATRIVLLERNSDLMQPWIIAHNLAMMMLWNVILIPTNIDAVYTFHYGPLRMLNFTGYPDPALLFYDRLSTLQIRQIRAAFKKDVYTRTLCEAIPGEDLALFQLFADTINMRLYVEEFQCDEAESLVVCSAKYTHVDMVINRFFYQFYNKFSASCMMMEQIAIATPKGRLLTIWEILLQPFQVSVWWSILAICIAFELLEIVFPTLFSNSLISLALFGFEKYQLRFTKSPEKVTASALIMMFFLLKCAYEAKLITYITETPRNPGASSIQALHDRNITVYHKHFDTMHLNKLDGLMENFGGDSIVFQGYTFVDNRIAFIIEMMFNEVDNGRSIPYKILDENVLDILAFYTFQPKSPAQQPFVKYQQRVFETTRLHSR</sequence>
<evidence type="ECO:0000256" key="7">
    <source>
        <dbReference type="ARBA" id="ARBA00023180"/>
    </source>
</evidence>
<dbReference type="PANTHER" id="PTHR42643">
    <property type="entry name" value="IONOTROPIC RECEPTOR 20A-RELATED"/>
    <property type="match status" value="1"/>
</dbReference>
<organism evidence="8 9">
    <name type="scientific">Anopheles stephensi</name>
    <name type="common">Indo-Pakistan malaria mosquito</name>
    <dbReference type="NCBI Taxonomy" id="30069"/>
    <lineage>
        <taxon>Eukaryota</taxon>
        <taxon>Metazoa</taxon>
        <taxon>Ecdysozoa</taxon>
        <taxon>Arthropoda</taxon>
        <taxon>Hexapoda</taxon>
        <taxon>Insecta</taxon>
        <taxon>Pterygota</taxon>
        <taxon>Neoptera</taxon>
        <taxon>Endopterygota</taxon>
        <taxon>Diptera</taxon>
        <taxon>Nematocera</taxon>
        <taxon>Culicoidea</taxon>
        <taxon>Culicidae</taxon>
        <taxon>Anophelinae</taxon>
        <taxon>Anopheles</taxon>
    </lineage>
</organism>
<dbReference type="PANTHER" id="PTHR42643:SF41">
    <property type="entry name" value="IONOTROPIC RECEPTOR 20A-RELATED"/>
    <property type="match status" value="1"/>
</dbReference>
<dbReference type="OMA" id="MHINALM"/>
<dbReference type="VEuPathDB" id="VectorBase:ASTEI09556"/>
<protein>
    <recommendedName>
        <fullName evidence="10">Ionotropic glutamate receptor C-terminal domain-containing protein</fullName>
    </recommendedName>
</protein>